<accession>A0ABT0DJZ0</accession>
<dbReference type="InterPro" id="IPR036890">
    <property type="entry name" value="HATPase_C_sf"/>
</dbReference>
<evidence type="ECO:0000256" key="1">
    <source>
        <dbReference type="ARBA" id="ARBA00000085"/>
    </source>
</evidence>
<reference evidence="15" key="1">
    <citation type="submission" date="2023-07" db="EMBL/GenBank/DDBJ databases">
        <title>Ancylobacter moscoviensis sp. nov., facultatively methylotrophic bacteria from activated sludge and the reclassification of Starkeya novella (Starkey 1934) Kelly et al. 2000 as Ancylobacter novellus comb. nov., Starkeya koreensis Im et al. 2006 as Ancylobacter koreensis comb.nov., Angulomicrobium tetraedrale Vasil'eva et al. 1986 as Ancylobacter tetraedralis comb. nov., Angulomicrobium amanitiforme Fritz et al. 2004 as Ancylobacter amanitiformis comb. nov. and Methylorhabdus multivorans Doronina et al. 1996 as Ancylobacter multivorans comb. nov. and emended description of the genus Ancylobacter.</title>
        <authorList>
            <person name="Doronina N."/>
            <person name="Chemodurova A."/>
            <person name="Grouzdev D."/>
            <person name="Koziaeva V."/>
            <person name="Shi W."/>
            <person name="Wu L."/>
            <person name="Kaparullina E."/>
        </authorList>
    </citation>
    <scope>NUCLEOTIDE SEQUENCE [LARGE SCALE GENOMIC DNA]</scope>
    <source>
        <strain evidence="15">Jip08</strain>
    </source>
</reference>
<dbReference type="InterPro" id="IPR003660">
    <property type="entry name" value="HAMP_dom"/>
</dbReference>
<keyword evidence="6 11" id="KW-0812">Transmembrane</keyword>
<dbReference type="SUPFAM" id="SSF55874">
    <property type="entry name" value="ATPase domain of HSP90 chaperone/DNA topoisomerase II/histidine kinase"/>
    <property type="match status" value="1"/>
</dbReference>
<dbReference type="EC" id="2.7.13.3" evidence="3"/>
<evidence type="ECO:0000256" key="10">
    <source>
        <dbReference type="ARBA" id="ARBA00023136"/>
    </source>
</evidence>
<dbReference type="GO" id="GO:0016301">
    <property type="term" value="F:kinase activity"/>
    <property type="evidence" value="ECO:0007669"/>
    <property type="project" value="UniProtKB-KW"/>
</dbReference>
<evidence type="ECO:0000256" key="9">
    <source>
        <dbReference type="ARBA" id="ARBA00023012"/>
    </source>
</evidence>
<dbReference type="PANTHER" id="PTHR45436:SF5">
    <property type="entry name" value="SENSOR HISTIDINE KINASE TRCS"/>
    <property type="match status" value="1"/>
</dbReference>
<evidence type="ECO:0000256" key="4">
    <source>
        <dbReference type="ARBA" id="ARBA00022553"/>
    </source>
</evidence>
<keyword evidence="5" id="KW-0808">Transferase</keyword>
<evidence type="ECO:0000256" key="8">
    <source>
        <dbReference type="ARBA" id="ARBA00022989"/>
    </source>
</evidence>
<keyword evidence="4" id="KW-0597">Phosphoprotein</keyword>
<keyword evidence="7 14" id="KW-0418">Kinase</keyword>
<keyword evidence="8 11" id="KW-1133">Transmembrane helix</keyword>
<dbReference type="Proteomes" id="UP001202867">
    <property type="component" value="Unassembled WGS sequence"/>
</dbReference>
<dbReference type="Gene3D" id="1.10.287.130">
    <property type="match status" value="1"/>
</dbReference>
<keyword evidence="9" id="KW-0902">Two-component regulatory system</keyword>
<evidence type="ECO:0000256" key="7">
    <source>
        <dbReference type="ARBA" id="ARBA00022777"/>
    </source>
</evidence>
<keyword evidence="10 11" id="KW-0472">Membrane</keyword>
<comment type="caution">
    <text evidence="14">The sequence shown here is derived from an EMBL/GenBank/DDBJ whole genome shotgun (WGS) entry which is preliminary data.</text>
</comment>
<dbReference type="SMART" id="SM00387">
    <property type="entry name" value="HATPase_c"/>
    <property type="match status" value="1"/>
</dbReference>
<evidence type="ECO:0000256" key="5">
    <source>
        <dbReference type="ARBA" id="ARBA00022679"/>
    </source>
</evidence>
<evidence type="ECO:0000313" key="15">
    <source>
        <dbReference type="Proteomes" id="UP001202867"/>
    </source>
</evidence>
<dbReference type="CDD" id="cd00075">
    <property type="entry name" value="HATPase"/>
    <property type="match status" value="1"/>
</dbReference>
<gene>
    <name evidence="14" type="ORF">MWN33_06035</name>
</gene>
<dbReference type="EMBL" id="JALKCG010000001">
    <property type="protein sequence ID" value="MCK0207590.1"/>
    <property type="molecule type" value="Genomic_DNA"/>
</dbReference>
<feature type="domain" description="HAMP" evidence="13">
    <location>
        <begin position="235"/>
        <end position="290"/>
    </location>
</feature>
<dbReference type="Pfam" id="PF02518">
    <property type="entry name" value="HATPase_c"/>
    <property type="match status" value="1"/>
</dbReference>
<dbReference type="PROSITE" id="PS50109">
    <property type="entry name" value="HIS_KIN"/>
    <property type="match status" value="1"/>
</dbReference>
<evidence type="ECO:0000256" key="6">
    <source>
        <dbReference type="ARBA" id="ARBA00022692"/>
    </source>
</evidence>
<dbReference type="Gene3D" id="3.30.565.10">
    <property type="entry name" value="Histidine kinase-like ATPase, C-terminal domain"/>
    <property type="match status" value="1"/>
</dbReference>
<protein>
    <recommendedName>
        <fullName evidence="3">histidine kinase</fullName>
        <ecNumber evidence="3">2.7.13.3</ecNumber>
    </recommendedName>
</protein>
<dbReference type="PANTHER" id="PTHR45436">
    <property type="entry name" value="SENSOR HISTIDINE KINASE YKOH"/>
    <property type="match status" value="1"/>
</dbReference>
<evidence type="ECO:0000256" key="3">
    <source>
        <dbReference type="ARBA" id="ARBA00012438"/>
    </source>
</evidence>
<comment type="subcellular location">
    <subcellularLocation>
        <location evidence="2">Membrane</location>
    </subcellularLocation>
</comment>
<organism evidence="14 15">
    <name type="scientific">Ancylobacter koreensis</name>
    <dbReference type="NCBI Taxonomy" id="266121"/>
    <lineage>
        <taxon>Bacteria</taxon>
        <taxon>Pseudomonadati</taxon>
        <taxon>Pseudomonadota</taxon>
        <taxon>Alphaproteobacteria</taxon>
        <taxon>Hyphomicrobiales</taxon>
        <taxon>Xanthobacteraceae</taxon>
        <taxon>Ancylobacter</taxon>
    </lineage>
</organism>
<dbReference type="InterPro" id="IPR004358">
    <property type="entry name" value="Sig_transdc_His_kin-like_C"/>
</dbReference>
<feature type="transmembrane region" description="Helical" evidence="11">
    <location>
        <begin position="214"/>
        <end position="238"/>
    </location>
</feature>
<feature type="domain" description="Histidine kinase" evidence="12">
    <location>
        <begin position="304"/>
        <end position="519"/>
    </location>
</feature>
<name>A0ABT0DJZ0_9HYPH</name>
<evidence type="ECO:0000259" key="13">
    <source>
        <dbReference type="PROSITE" id="PS50885"/>
    </source>
</evidence>
<dbReference type="InterPro" id="IPR050428">
    <property type="entry name" value="TCS_sensor_his_kinase"/>
</dbReference>
<dbReference type="PRINTS" id="PR00344">
    <property type="entry name" value="BCTRLSENSOR"/>
</dbReference>
<dbReference type="PROSITE" id="PS50885">
    <property type="entry name" value="HAMP"/>
    <property type="match status" value="1"/>
</dbReference>
<evidence type="ECO:0000259" key="12">
    <source>
        <dbReference type="PROSITE" id="PS50109"/>
    </source>
</evidence>
<evidence type="ECO:0000256" key="11">
    <source>
        <dbReference type="SAM" id="Phobius"/>
    </source>
</evidence>
<sequence length="536" mass="57797">MKQDNETGVRAVALSAVTADGEVVRPEVVRPEAAVPAPERAPARMAGGPPAGRKLRHLGLSGKLLVFTLAFVLLAEVLILVPAVAAFRLNWLSDRLAAARTAALVLDAAPDGMIPPQLTQELLRSVGAITVALKRDDTRRLLASSDMPPEVDHHADVRDVGPWQAVTEAADTLLARDGRIIRAVGTPPRGDGFVEIVFNETPLRKAMLRFTGNLLLVSAVIAALTGALVYLGLAWMFVRPMRRLTQRMIAFRDNPALPVPDMERGTRLDEIGQAERELTDMQRQIAETLQQKSHLAALGLAVSKINHDLRNLLASVQLISDRLADIQDPAVQRFAPKLEAALDRAIAYCQHTLAYGRAQEPPPERRMVALAPMVAEVRDTLGLGASEDGAGIGFVESIDRGLEVDADPDQLFRVLLNLCRNAVEALSARAPNDLSRDQIRITGRREGAIVVIEVADTGPGVPERARAHLFEAFQGSARRGGTGLGLAIAAELMQAHGGDIQLVPGTIGATFQLRVPDRPVDLDAHRDAQRALRSHG</sequence>
<keyword evidence="15" id="KW-1185">Reference proteome</keyword>
<feature type="transmembrane region" description="Helical" evidence="11">
    <location>
        <begin position="64"/>
        <end position="87"/>
    </location>
</feature>
<evidence type="ECO:0000313" key="14">
    <source>
        <dbReference type="EMBL" id="MCK0207590.1"/>
    </source>
</evidence>
<comment type="catalytic activity">
    <reaction evidence="1">
        <text>ATP + protein L-histidine = ADP + protein N-phospho-L-histidine.</text>
        <dbReference type="EC" id="2.7.13.3"/>
    </reaction>
</comment>
<proteinExistence type="predicted"/>
<dbReference type="InterPro" id="IPR005467">
    <property type="entry name" value="His_kinase_dom"/>
</dbReference>
<dbReference type="InterPro" id="IPR003594">
    <property type="entry name" value="HATPase_dom"/>
</dbReference>
<evidence type="ECO:0000256" key="2">
    <source>
        <dbReference type="ARBA" id="ARBA00004370"/>
    </source>
</evidence>